<feature type="non-terminal residue" evidence="1">
    <location>
        <position position="1"/>
    </location>
</feature>
<comment type="caution">
    <text evidence="1">The sequence shown here is derived from an EMBL/GenBank/DDBJ whole genome shotgun (WGS) entry which is preliminary data.</text>
</comment>
<sequence length="164" mass="19109">LLVSKAENEDELKTSLLVWRNTPRCDGFSPAQMFLGRIQRSGIPQLPSRLSQKTNLTIAETSRNRTRDLKETESKRRSTFHYFRKGDKVIYQSPVSRKWEAKGIVLATDNDGKTVTAKMDHGTTITRNRKLFRPNYLTSTRTNHDEIIRTQIFRSQRRLRSGRE</sequence>
<reference evidence="1" key="1">
    <citation type="submission" date="2020-04" db="EMBL/GenBank/DDBJ databases">
        <authorList>
            <person name="Alioto T."/>
            <person name="Alioto T."/>
            <person name="Gomez Garrido J."/>
        </authorList>
    </citation>
    <scope>NUCLEOTIDE SEQUENCE</scope>
    <source>
        <strain evidence="1">A484AB</strain>
    </source>
</reference>
<protein>
    <submittedName>
        <fullName evidence="1">Uncharacterized protein</fullName>
    </submittedName>
</protein>
<gene>
    <name evidence="1" type="ORF">PACLA_8A049080</name>
</gene>
<evidence type="ECO:0000313" key="2">
    <source>
        <dbReference type="Proteomes" id="UP001152795"/>
    </source>
</evidence>
<keyword evidence="2" id="KW-1185">Reference proteome</keyword>
<dbReference type="AlphaFoldDB" id="A0A6S7KWK2"/>
<accession>A0A6S7KWK2</accession>
<evidence type="ECO:0000313" key="1">
    <source>
        <dbReference type="EMBL" id="CAB4046340.1"/>
    </source>
</evidence>
<dbReference type="Proteomes" id="UP001152795">
    <property type="component" value="Unassembled WGS sequence"/>
</dbReference>
<organism evidence="1 2">
    <name type="scientific">Paramuricea clavata</name>
    <name type="common">Red gorgonian</name>
    <name type="synonym">Violescent sea-whip</name>
    <dbReference type="NCBI Taxonomy" id="317549"/>
    <lineage>
        <taxon>Eukaryota</taxon>
        <taxon>Metazoa</taxon>
        <taxon>Cnidaria</taxon>
        <taxon>Anthozoa</taxon>
        <taxon>Octocorallia</taxon>
        <taxon>Malacalcyonacea</taxon>
        <taxon>Plexauridae</taxon>
        <taxon>Paramuricea</taxon>
    </lineage>
</organism>
<dbReference type="OrthoDB" id="2286242at2759"/>
<proteinExistence type="predicted"/>
<feature type="non-terminal residue" evidence="1">
    <location>
        <position position="164"/>
    </location>
</feature>
<name>A0A6S7KWK2_PARCT</name>
<dbReference type="EMBL" id="CACRXK020050373">
    <property type="protein sequence ID" value="CAB4046340.1"/>
    <property type="molecule type" value="Genomic_DNA"/>
</dbReference>